<dbReference type="RefSeq" id="WP_132312099.1">
    <property type="nucleotide sequence ID" value="NZ_SMAR01000019.1"/>
</dbReference>
<evidence type="ECO:0000313" key="2">
    <source>
        <dbReference type="Proteomes" id="UP000295097"/>
    </source>
</evidence>
<evidence type="ECO:0000313" key="1">
    <source>
        <dbReference type="EMBL" id="TCT37266.1"/>
    </source>
</evidence>
<dbReference type="Proteomes" id="UP000295097">
    <property type="component" value="Unassembled WGS sequence"/>
</dbReference>
<dbReference type="AlphaFoldDB" id="A0A4R3NNJ2"/>
<gene>
    <name evidence="1" type="ORF">EDC90_10193</name>
</gene>
<accession>A0A4R3NNJ2</accession>
<sequence length="246" mass="27960">MLSAHIDIDLTRFEAKLTSVQRRELPKAEALALNWLAYDGMRAVRAKMKVVFDRPTARAIRGIVYDKASESNRVSAVVVGGSGRKGGLPAAAYLGPEIHGGMRRHKSFEEQLIGRGLMARNQVAVPADRTPLDRYGNMTQGFLNRVMRDLRIDYRGAGATRVASGSKRRKRRAKPNQFFVPQGRSDLFPGVWFSGRSEREFYPVILFVRMTSYSERLKLNEIVADLVRQKKDRTFRRAFKKVFPKT</sequence>
<dbReference type="EMBL" id="SMAR01000019">
    <property type="protein sequence ID" value="TCT37266.1"/>
    <property type="molecule type" value="Genomic_DNA"/>
</dbReference>
<dbReference type="OrthoDB" id="6871774at2"/>
<proteinExistence type="predicted"/>
<reference evidence="1 2" key="1">
    <citation type="submission" date="2019-03" db="EMBL/GenBank/DDBJ databases">
        <title>Freshwater and sediment microbial communities from various areas in North America, analyzing microbe dynamics in response to fracking.</title>
        <authorList>
            <person name="Lamendella R."/>
        </authorList>
    </citation>
    <scope>NUCLEOTIDE SEQUENCE [LARGE SCALE GENOMIC DNA]</scope>
    <source>
        <strain evidence="1 2">175.2</strain>
    </source>
</reference>
<protein>
    <submittedName>
        <fullName evidence="1">Uncharacterized protein</fullName>
    </submittedName>
</protein>
<organism evidence="1 2">
    <name type="scientific">Martelella mediterranea</name>
    <dbReference type="NCBI Taxonomy" id="293089"/>
    <lineage>
        <taxon>Bacteria</taxon>
        <taxon>Pseudomonadati</taxon>
        <taxon>Pseudomonadota</taxon>
        <taxon>Alphaproteobacteria</taxon>
        <taxon>Hyphomicrobiales</taxon>
        <taxon>Aurantimonadaceae</taxon>
        <taxon>Martelella</taxon>
    </lineage>
</organism>
<comment type="caution">
    <text evidence="1">The sequence shown here is derived from an EMBL/GenBank/DDBJ whole genome shotgun (WGS) entry which is preliminary data.</text>
</comment>
<name>A0A4R3NNJ2_9HYPH</name>
<keyword evidence="2" id="KW-1185">Reference proteome</keyword>